<dbReference type="EMBL" id="PSQE01000007">
    <property type="protein sequence ID" value="RHN48771.1"/>
    <property type="molecule type" value="Genomic_DNA"/>
</dbReference>
<dbReference type="GO" id="GO:0098542">
    <property type="term" value="P:defense response to other organism"/>
    <property type="evidence" value="ECO:0007669"/>
    <property type="project" value="InterPro"/>
</dbReference>
<reference evidence="8" key="1">
    <citation type="journal article" date="2018" name="Nat. Plants">
        <title>Whole-genome landscape of Medicago truncatula symbiotic genes.</title>
        <authorList>
            <person name="Pecrix Y."/>
            <person name="Staton S.E."/>
            <person name="Sallet E."/>
            <person name="Lelandais-Briere C."/>
            <person name="Moreau S."/>
            <person name="Carrere S."/>
            <person name="Blein T."/>
            <person name="Jardinaud M.F."/>
            <person name="Latrasse D."/>
            <person name="Zouine M."/>
            <person name="Zahm M."/>
            <person name="Kreplak J."/>
            <person name="Mayjonade B."/>
            <person name="Satge C."/>
            <person name="Perez M."/>
            <person name="Cauet S."/>
            <person name="Marande W."/>
            <person name="Chantry-Darmon C."/>
            <person name="Lopez-Roques C."/>
            <person name="Bouchez O."/>
            <person name="Berard A."/>
            <person name="Debelle F."/>
            <person name="Munos S."/>
            <person name="Bendahmane A."/>
            <person name="Berges H."/>
            <person name="Niebel A."/>
            <person name="Buitink J."/>
            <person name="Frugier F."/>
            <person name="Benhamed M."/>
            <person name="Crespi M."/>
            <person name="Gouzy J."/>
            <person name="Gamas P."/>
        </authorList>
    </citation>
    <scope>NUCLEOTIDE SEQUENCE [LARGE SCALE GENOMIC DNA]</scope>
    <source>
        <strain evidence="8">cv. Jemalong A17</strain>
    </source>
</reference>
<evidence type="ECO:0000259" key="6">
    <source>
        <dbReference type="Pfam" id="PF03168"/>
    </source>
</evidence>
<dbReference type="Pfam" id="PF03168">
    <property type="entry name" value="LEA_2"/>
    <property type="match status" value="1"/>
</dbReference>
<comment type="subcellular location">
    <subcellularLocation>
        <location evidence="1">Membrane</location>
        <topology evidence="1">Single-pass membrane protein</topology>
    </subcellularLocation>
</comment>
<name>A0A396H8A9_MEDTR</name>
<keyword evidence="3 5" id="KW-1133">Transmembrane helix</keyword>
<dbReference type="Gramene" id="rna43523">
    <property type="protein sequence ID" value="RHN48771.1"/>
    <property type="gene ID" value="gene43523"/>
</dbReference>
<dbReference type="InterPro" id="IPR044839">
    <property type="entry name" value="NDR1-like"/>
</dbReference>
<dbReference type="PANTHER" id="PTHR31415:SF51">
    <property type="entry name" value="LATE EMBRYOGENESIS ABUNDANT (LEA) HYDROXYPROLINE-RICH GLYCOPROTEIN FAMILY"/>
    <property type="match status" value="1"/>
</dbReference>
<gene>
    <name evidence="7" type="ORF">MtrunA17_Chr7g0267321</name>
</gene>
<proteinExistence type="predicted"/>
<dbReference type="InterPro" id="IPR004864">
    <property type="entry name" value="LEA_2"/>
</dbReference>
<evidence type="ECO:0000313" key="8">
    <source>
        <dbReference type="Proteomes" id="UP000265566"/>
    </source>
</evidence>
<feature type="transmembrane region" description="Helical" evidence="5">
    <location>
        <begin position="172"/>
        <end position="194"/>
    </location>
</feature>
<keyword evidence="4 5" id="KW-0472">Membrane</keyword>
<dbReference type="PANTHER" id="PTHR31415">
    <property type="entry name" value="OS05G0367900 PROTEIN"/>
    <property type="match status" value="1"/>
</dbReference>
<feature type="domain" description="Late embryogenesis abundant protein LEA-2 subgroup" evidence="6">
    <location>
        <begin position="226"/>
        <end position="329"/>
    </location>
</feature>
<evidence type="ECO:0000256" key="4">
    <source>
        <dbReference type="ARBA" id="ARBA00023136"/>
    </source>
</evidence>
<evidence type="ECO:0000256" key="3">
    <source>
        <dbReference type="ARBA" id="ARBA00022989"/>
    </source>
</evidence>
<keyword evidence="2 5" id="KW-0812">Transmembrane</keyword>
<sequence>MLISYEVHNYKAFYRQNGYLLAIQGHKEVDVWSPFVYGTNVPVAPYNSVALSQDQDNGNVLVVVKFDGRVRWKVGAFISGHYHIFVRCPAFITFGPRSNGISVGDSGAVKYQIVQRYHFSLLSQILQTSLSPNSTKQNLNNLNLNLNINLKTMSVKECNHHKGKKHKRFRKIFWGIIIFLFIVLVTILIIWAVLKPSKPSFILQDVTVYAFNATVPNFLTSNFQVTVSSRNPNDKIGIYYDRLDSYVTYRSQQITYRTAIPPSYQGHKEVDVWSPFVYGTNVPVAPYNSVALSQDQDNGNVLVVVKFDGRVRWKVGAFISGHYHIFVRCPAFITFGPRSNGISVGDSGAVKYQIVQRCTVSV</sequence>
<evidence type="ECO:0000256" key="2">
    <source>
        <dbReference type="ARBA" id="ARBA00022692"/>
    </source>
</evidence>
<dbReference type="AlphaFoldDB" id="A0A396H8A9"/>
<evidence type="ECO:0000313" key="7">
    <source>
        <dbReference type="EMBL" id="RHN48771.1"/>
    </source>
</evidence>
<comment type="caution">
    <text evidence="7">The sequence shown here is derived from an EMBL/GenBank/DDBJ whole genome shotgun (WGS) entry which is preliminary data.</text>
</comment>
<evidence type="ECO:0000256" key="5">
    <source>
        <dbReference type="SAM" id="Phobius"/>
    </source>
</evidence>
<evidence type="ECO:0000256" key="1">
    <source>
        <dbReference type="ARBA" id="ARBA00004167"/>
    </source>
</evidence>
<accession>A0A396H8A9</accession>
<organism evidence="7 8">
    <name type="scientific">Medicago truncatula</name>
    <name type="common">Barrel medic</name>
    <name type="synonym">Medicago tribuloides</name>
    <dbReference type="NCBI Taxonomy" id="3880"/>
    <lineage>
        <taxon>Eukaryota</taxon>
        <taxon>Viridiplantae</taxon>
        <taxon>Streptophyta</taxon>
        <taxon>Embryophyta</taxon>
        <taxon>Tracheophyta</taxon>
        <taxon>Spermatophyta</taxon>
        <taxon>Magnoliopsida</taxon>
        <taxon>eudicotyledons</taxon>
        <taxon>Gunneridae</taxon>
        <taxon>Pentapetalae</taxon>
        <taxon>rosids</taxon>
        <taxon>fabids</taxon>
        <taxon>Fabales</taxon>
        <taxon>Fabaceae</taxon>
        <taxon>Papilionoideae</taxon>
        <taxon>50 kb inversion clade</taxon>
        <taxon>NPAAA clade</taxon>
        <taxon>Hologalegina</taxon>
        <taxon>IRL clade</taxon>
        <taxon>Trifolieae</taxon>
        <taxon>Medicago</taxon>
    </lineage>
</organism>
<dbReference type="Proteomes" id="UP000265566">
    <property type="component" value="Chromosome 7"/>
</dbReference>
<protein>
    <submittedName>
        <fullName evidence="7">Putative Late embryogenesis abundant protein, LEA-14</fullName>
    </submittedName>
</protein>
<dbReference type="GO" id="GO:0016020">
    <property type="term" value="C:membrane"/>
    <property type="evidence" value="ECO:0007669"/>
    <property type="project" value="UniProtKB-SubCell"/>
</dbReference>